<dbReference type="Proteomes" id="UP001598300">
    <property type="component" value="Unassembled WGS sequence"/>
</dbReference>
<dbReference type="EMBL" id="JBHXPM010000005">
    <property type="protein sequence ID" value="MFD3955895.1"/>
    <property type="molecule type" value="Genomic_DNA"/>
</dbReference>
<dbReference type="SUPFAM" id="SSF64288">
    <property type="entry name" value="Chorismate lyase-like"/>
    <property type="match status" value="1"/>
</dbReference>
<dbReference type="InterPro" id="IPR011663">
    <property type="entry name" value="UTRA"/>
</dbReference>
<organism evidence="2 3">
    <name type="scientific">Streptomyces bacillaris</name>
    <dbReference type="NCBI Taxonomy" id="68179"/>
    <lineage>
        <taxon>Bacteria</taxon>
        <taxon>Bacillati</taxon>
        <taxon>Actinomycetota</taxon>
        <taxon>Actinomycetes</taxon>
        <taxon>Kitasatosporales</taxon>
        <taxon>Streptomycetaceae</taxon>
        <taxon>Streptomyces</taxon>
    </lineage>
</organism>
<dbReference type="InterPro" id="IPR028978">
    <property type="entry name" value="Chorismate_lyase_/UTRA_dom_sf"/>
</dbReference>
<comment type="caution">
    <text evidence="2">The sequence shown here is derived from an EMBL/GenBank/DDBJ whole genome shotgun (WGS) entry which is preliminary data.</text>
</comment>
<dbReference type="PANTHER" id="PTHR44846:SF17">
    <property type="entry name" value="GNTR-FAMILY TRANSCRIPTIONAL REGULATOR"/>
    <property type="match status" value="1"/>
</dbReference>
<dbReference type="SMART" id="SM00866">
    <property type="entry name" value="UTRA"/>
    <property type="match status" value="1"/>
</dbReference>
<gene>
    <name evidence="2" type="ORF">ACFWR3_07390</name>
</gene>
<dbReference type="RefSeq" id="WP_381300340.1">
    <property type="nucleotide sequence ID" value="NZ_JBHVRE010000013.1"/>
</dbReference>
<name>A0ABW6DQK9_9ACTN</name>
<evidence type="ECO:0000259" key="1">
    <source>
        <dbReference type="SMART" id="SM00866"/>
    </source>
</evidence>
<evidence type="ECO:0000313" key="2">
    <source>
        <dbReference type="EMBL" id="MFD3955895.1"/>
    </source>
</evidence>
<dbReference type="Gene3D" id="3.40.1410.10">
    <property type="entry name" value="Chorismate lyase-like"/>
    <property type="match status" value="1"/>
</dbReference>
<keyword evidence="3" id="KW-1185">Reference proteome</keyword>
<dbReference type="PANTHER" id="PTHR44846">
    <property type="entry name" value="MANNOSYL-D-GLYCERATE TRANSPORT/METABOLISM SYSTEM REPRESSOR MNGR-RELATED"/>
    <property type="match status" value="1"/>
</dbReference>
<evidence type="ECO:0000313" key="3">
    <source>
        <dbReference type="Proteomes" id="UP001598300"/>
    </source>
</evidence>
<accession>A0ABW6DQK9</accession>
<proteinExistence type="predicted"/>
<dbReference type="Pfam" id="PF07702">
    <property type="entry name" value="UTRA"/>
    <property type="match status" value="1"/>
</dbReference>
<reference evidence="2 3" key="1">
    <citation type="submission" date="2024-09" db="EMBL/GenBank/DDBJ databases">
        <title>The Natural Products Discovery Center: Release of the First 8490 Sequenced Strains for Exploring Actinobacteria Biosynthetic Diversity.</title>
        <authorList>
            <person name="Kalkreuter E."/>
            <person name="Kautsar S.A."/>
            <person name="Yang D."/>
            <person name="Bader C.D."/>
            <person name="Teijaro C.N."/>
            <person name="Fluegel L."/>
            <person name="Davis C.M."/>
            <person name="Simpson J.R."/>
            <person name="Lauterbach L."/>
            <person name="Steele A.D."/>
            <person name="Gui C."/>
            <person name="Meng S."/>
            <person name="Li G."/>
            <person name="Viehrig K."/>
            <person name="Ye F."/>
            <person name="Su P."/>
            <person name="Kiefer A.F."/>
            <person name="Nichols A."/>
            <person name="Cepeda A.J."/>
            <person name="Yan W."/>
            <person name="Fan B."/>
            <person name="Jiang Y."/>
            <person name="Adhikari A."/>
            <person name="Zheng C.-J."/>
            <person name="Schuster L."/>
            <person name="Cowan T.M."/>
            <person name="Smanski M.J."/>
            <person name="Chevrette M.G."/>
            <person name="De Carvalho L.P.S."/>
            <person name="Shen B."/>
        </authorList>
    </citation>
    <scope>NUCLEOTIDE SEQUENCE [LARGE SCALE GENOMIC DNA]</scope>
    <source>
        <strain evidence="2 3">NPDC058584</strain>
    </source>
</reference>
<sequence>MRVHCATRRSMHQGFKVEVRGLQARKELMEKNWSSTSLPYVLPKSDGQADAWSDDTSGQRTSQHLLEVAEVTPPARIASALALEQGERVVVRRRLMKRGDRPVELTDSYYPLTVAAGTALAERRKIKGGAPTLLAELGYQPRRVTEEVETRRPSASEIASLELEPGEPVLVLCRLTTAQNGSPMEASLMTMRQGAILRYEIEVA</sequence>
<dbReference type="InterPro" id="IPR050679">
    <property type="entry name" value="Bact_HTH_transcr_reg"/>
</dbReference>
<feature type="domain" description="UbiC transcription regulator-associated" evidence="1">
    <location>
        <begin position="56"/>
        <end position="197"/>
    </location>
</feature>
<protein>
    <submittedName>
        <fullName evidence="2">GntR family transcriptional regulator</fullName>
    </submittedName>
</protein>